<gene>
    <name evidence="8" type="ORF">J2851_001905</name>
</gene>
<dbReference type="Gene3D" id="1.25.40.10">
    <property type="entry name" value="Tetratricopeptide repeat domain"/>
    <property type="match status" value="2"/>
</dbReference>
<feature type="domain" description="DUF4062" evidence="7">
    <location>
        <begin position="6"/>
        <end position="88"/>
    </location>
</feature>
<dbReference type="InterPro" id="IPR002182">
    <property type="entry name" value="NB-ARC"/>
</dbReference>
<keyword evidence="2" id="KW-0963">Cytoplasm</keyword>
<sequence length="883" mass="96255">MSKINVFISSTQRDLSEYRKAVIDAIHTSYRFQPSNMENFGAQDGAPKEVCRRKLEQCDIYVGIFGACYGSISVEDNLSFTELEYRWAKAGRKKILTFVIGEDFQPSMKFISNQEDFIRAATFREAIKRECTFDSFLLPDDLATKVINALHNAAGQIETDESSAARKQDASPTAPPNKQPLHQLPSDLPDFTGRATEVDQLIAALDREHGGSAAVSAIRGMGGIGKTTLAVHAARRLLRRYPDAQIVVNLQGHGDAAPLTSLEAMAQVIRAFHPDMKPVDDPQQMASVYRSVLEGKRALILLDNAADTAQVEPLVPPPPCGLIVTAREPIHLDGAAPLKLGLLPRPESVALLRAAARPKTATDAEWDRIADLCDDLPLALRVAGSFLAHAEDCTAADYIADLADEQTRLDVLKVERKERGNVGTVLAHSARRLAETDPELAAFWQVLTIFPADFDRAAAAAVWGLAGEKDAAAPLRKVLDRGLLLFEDGSKRYRLHDLMRPLARGVFAWAPDRDPSPGSAQRLLDGQSAFAQYFMTVLGHANVLFRTGHQGVADGLALCDREWLNISATAEWAQAHREENDQARGVSAELPNAGVNVLSLRLTARQRIFWLEAARASARSLGERGLEGSHLGNLGVAYVALGETRRAIEHHKQALAIAREIGDRRGEGTRLGNLGVAYATLGETRRAIEHHKQALAIVREIGDRRGEGSVLGNLGLAYADLDEVRRAIEHYEQALAIAREIGDRRGESNNLGNLGCAYARLGETRRAIEHHEQALAIAREIGDRRGEGSDLGNLGLAYAALGETRRAIEQYEQALAIAREIGDRHGEGVSLGNLGLAYADLGETRRAVECLEQALAIFEAIESPYADWARQRLAELRGATAGA</sequence>
<keyword evidence="3" id="KW-0677">Repeat</keyword>
<feature type="repeat" description="TPR" evidence="4">
    <location>
        <begin position="748"/>
        <end position="781"/>
    </location>
</feature>
<evidence type="ECO:0000313" key="9">
    <source>
        <dbReference type="Proteomes" id="UP000781958"/>
    </source>
</evidence>
<keyword evidence="4" id="KW-0802">TPR repeat</keyword>
<feature type="region of interest" description="Disordered" evidence="5">
    <location>
        <begin position="157"/>
        <end position="190"/>
    </location>
</feature>
<evidence type="ECO:0000256" key="4">
    <source>
        <dbReference type="PROSITE-ProRule" id="PRU00339"/>
    </source>
</evidence>
<reference evidence="8 9" key="1">
    <citation type="submission" date="2021-03" db="EMBL/GenBank/DDBJ databases">
        <title>Genomic Encyclopedia of Type Strains, Phase III (KMG-III): the genomes of soil and plant-associated and newly described type strains.</title>
        <authorList>
            <person name="Whitman W."/>
        </authorList>
    </citation>
    <scope>NUCLEOTIDE SEQUENCE [LARGE SCALE GENOMIC DNA]</scope>
    <source>
        <strain evidence="8 9">IMMIB AFH-6</strain>
    </source>
</reference>
<comment type="subcellular location">
    <subcellularLocation>
        <location evidence="1">Cytoplasm</location>
    </subcellularLocation>
</comment>
<evidence type="ECO:0000256" key="3">
    <source>
        <dbReference type="ARBA" id="ARBA00022737"/>
    </source>
</evidence>
<dbReference type="EMBL" id="JAGINP010000005">
    <property type="protein sequence ID" value="MBP2292144.1"/>
    <property type="molecule type" value="Genomic_DNA"/>
</dbReference>
<dbReference type="InterPro" id="IPR052386">
    <property type="entry name" value="GPSM"/>
</dbReference>
<protein>
    <submittedName>
        <fullName evidence="8">Tetratricopeptide (TPR) repeat protein</fullName>
    </submittedName>
</protein>
<dbReference type="RefSeq" id="WP_209765970.1">
    <property type="nucleotide sequence ID" value="NZ_JAGINP010000005.1"/>
</dbReference>
<dbReference type="InterPro" id="IPR019734">
    <property type="entry name" value="TPR_rpt"/>
</dbReference>
<dbReference type="InterPro" id="IPR027417">
    <property type="entry name" value="P-loop_NTPase"/>
</dbReference>
<dbReference type="Gene3D" id="3.40.50.300">
    <property type="entry name" value="P-loop containing nucleotide triphosphate hydrolases"/>
    <property type="match status" value="1"/>
</dbReference>
<evidence type="ECO:0000256" key="1">
    <source>
        <dbReference type="ARBA" id="ARBA00004496"/>
    </source>
</evidence>
<name>A0ABS4SIU9_9PROT</name>
<dbReference type="Pfam" id="PF00931">
    <property type="entry name" value="NB-ARC"/>
    <property type="match status" value="1"/>
</dbReference>
<dbReference type="SUPFAM" id="SSF52540">
    <property type="entry name" value="P-loop containing nucleoside triphosphate hydrolases"/>
    <property type="match status" value="1"/>
</dbReference>
<feature type="domain" description="NB-ARC" evidence="6">
    <location>
        <begin position="196"/>
        <end position="327"/>
    </location>
</feature>
<dbReference type="PANTHER" id="PTHR45954:SF1">
    <property type="entry name" value="LD33695P"/>
    <property type="match status" value="1"/>
</dbReference>
<organism evidence="8 9">
    <name type="scientific">Azospirillum rugosum</name>
    <dbReference type="NCBI Taxonomy" id="416170"/>
    <lineage>
        <taxon>Bacteria</taxon>
        <taxon>Pseudomonadati</taxon>
        <taxon>Pseudomonadota</taxon>
        <taxon>Alphaproteobacteria</taxon>
        <taxon>Rhodospirillales</taxon>
        <taxon>Azospirillaceae</taxon>
        <taxon>Azospirillum</taxon>
    </lineage>
</organism>
<evidence type="ECO:0000313" key="8">
    <source>
        <dbReference type="EMBL" id="MBP2292144.1"/>
    </source>
</evidence>
<feature type="repeat" description="TPR" evidence="4">
    <location>
        <begin position="708"/>
        <end position="741"/>
    </location>
</feature>
<dbReference type="Proteomes" id="UP000781958">
    <property type="component" value="Unassembled WGS sequence"/>
</dbReference>
<dbReference type="SUPFAM" id="SSF48452">
    <property type="entry name" value="TPR-like"/>
    <property type="match status" value="2"/>
</dbReference>
<comment type="caution">
    <text evidence="8">The sequence shown here is derived from an EMBL/GenBank/DDBJ whole genome shotgun (WGS) entry which is preliminary data.</text>
</comment>
<dbReference type="InterPro" id="IPR025139">
    <property type="entry name" value="DUF4062"/>
</dbReference>
<keyword evidence="9" id="KW-1185">Reference proteome</keyword>
<dbReference type="SMART" id="SM00028">
    <property type="entry name" value="TPR"/>
    <property type="match status" value="6"/>
</dbReference>
<evidence type="ECO:0000256" key="5">
    <source>
        <dbReference type="SAM" id="MobiDB-lite"/>
    </source>
</evidence>
<evidence type="ECO:0000259" key="6">
    <source>
        <dbReference type="Pfam" id="PF00931"/>
    </source>
</evidence>
<dbReference type="InterPro" id="IPR011990">
    <property type="entry name" value="TPR-like_helical_dom_sf"/>
</dbReference>
<dbReference type="PROSITE" id="PS50005">
    <property type="entry name" value="TPR"/>
    <property type="match status" value="3"/>
</dbReference>
<feature type="repeat" description="TPR" evidence="4">
    <location>
        <begin position="788"/>
        <end position="821"/>
    </location>
</feature>
<evidence type="ECO:0000256" key="2">
    <source>
        <dbReference type="ARBA" id="ARBA00022490"/>
    </source>
</evidence>
<dbReference type="PANTHER" id="PTHR45954">
    <property type="entry name" value="LD33695P"/>
    <property type="match status" value="1"/>
</dbReference>
<dbReference type="PRINTS" id="PR00364">
    <property type="entry name" value="DISEASERSIST"/>
</dbReference>
<accession>A0ABS4SIU9</accession>
<dbReference type="Pfam" id="PF13424">
    <property type="entry name" value="TPR_12"/>
    <property type="match status" value="3"/>
</dbReference>
<proteinExistence type="predicted"/>
<dbReference type="Pfam" id="PF13271">
    <property type="entry name" value="DUF4062"/>
    <property type="match status" value="1"/>
</dbReference>
<evidence type="ECO:0000259" key="7">
    <source>
        <dbReference type="Pfam" id="PF13271"/>
    </source>
</evidence>